<name>A0A7J6VB14_THATH</name>
<evidence type="ECO:0000256" key="1">
    <source>
        <dbReference type="ARBA" id="ARBA00022801"/>
    </source>
</evidence>
<accession>A0A7J6VB14</accession>
<dbReference type="EC" id="3.1.1.-" evidence="2"/>
<reference evidence="3 4" key="1">
    <citation type="submission" date="2020-06" db="EMBL/GenBank/DDBJ databases">
        <title>Transcriptomic and genomic resources for Thalictrum thalictroides and T. hernandezii: Facilitating candidate gene discovery in an emerging model plant lineage.</title>
        <authorList>
            <person name="Arias T."/>
            <person name="Riano-Pachon D.M."/>
            <person name="Di Stilio V.S."/>
        </authorList>
    </citation>
    <scope>NUCLEOTIDE SEQUENCE [LARGE SCALE GENOMIC DNA]</scope>
    <source>
        <strain evidence="4">cv. WT478/WT964</strain>
        <tissue evidence="3">Leaves</tissue>
    </source>
</reference>
<dbReference type="GO" id="GO:0016042">
    <property type="term" value="P:lipid catabolic process"/>
    <property type="evidence" value="ECO:0007669"/>
    <property type="project" value="UniProtKB-UniRule"/>
</dbReference>
<dbReference type="Gene3D" id="3.40.50.1820">
    <property type="entry name" value="alpha/beta hydrolase"/>
    <property type="match status" value="1"/>
</dbReference>
<gene>
    <name evidence="3" type="ORF">FRX31_028136</name>
</gene>
<keyword evidence="1 2" id="KW-0378">Hydrolase</keyword>
<dbReference type="InterPro" id="IPR033556">
    <property type="entry name" value="PLA"/>
</dbReference>
<dbReference type="PANTHER" id="PTHR31828:SF1">
    <property type="entry name" value="PHOSPHOLIPASE A1-IIGAMMA"/>
    <property type="match status" value="1"/>
</dbReference>
<keyword evidence="2" id="KW-0443">Lipid metabolism</keyword>
<comment type="similarity">
    <text evidence="2">Belongs to the AB hydrolase superfamily. Lipase family.</text>
</comment>
<organism evidence="3 4">
    <name type="scientific">Thalictrum thalictroides</name>
    <name type="common">Rue-anemone</name>
    <name type="synonym">Anemone thalictroides</name>
    <dbReference type="NCBI Taxonomy" id="46969"/>
    <lineage>
        <taxon>Eukaryota</taxon>
        <taxon>Viridiplantae</taxon>
        <taxon>Streptophyta</taxon>
        <taxon>Embryophyta</taxon>
        <taxon>Tracheophyta</taxon>
        <taxon>Spermatophyta</taxon>
        <taxon>Magnoliopsida</taxon>
        <taxon>Ranunculales</taxon>
        <taxon>Ranunculaceae</taxon>
        <taxon>Thalictroideae</taxon>
        <taxon>Thalictrum</taxon>
    </lineage>
</organism>
<proteinExistence type="inferred from homology"/>
<comment type="caution">
    <text evidence="3">The sequence shown here is derived from an EMBL/GenBank/DDBJ whole genome shotgun (WGS) entry which is preliminary data.</text>
</comment>
<sequence length="165" mass="18126">MGVATNSQLERLHAPGKGGGLRVLRIVNRTDMVPQTPPPIGFTHVGQVFNVDSTRSPFMMSPTSVAGPHDMEAYLHAIAGMQGKQGGGIAGTSSVRSNGGFDLAGRRDFSLVNKYLDALKPEYLIPDKWWCSEYKGMVQQSDGTYKLQEGNWIMDKEHQTDDEQD</sequence>
<evidence type="ECO:0000313" key="3">
    <source>
        <dbReference type="EMBL" id="KAF5182276.1"/>
    </source>
</evidence>
<dbReference type="OrthoDB" id="438440at2759"/>
<evidence type="ECO:0000256" key="2">
    <source>
        <dbReference type="RuleBase" id="RU367093"/>
    </source>
</evidence>
<keyword evidence="2" id="KW-0442">Lipid degradation</keyword>
<dbReference type="InterPro" id="IPR029058">
    <property type="entry name" value="AB_hydrolase_fold"/>
</dbReference>
<comment type="function">
    <text evidence="2">Acylhydrolase that catalyzes the hydrolysis of phospholipids at the sn-1 position.</text>
</comment>
<dbReference type="PANTHER" id="PTHR31828">
    <property type="entry name" value="PHOSPHOLIPASE A1-IIGAMMA"/>
    <property type="match status" value="1"/>
</dbReference>
<dbReference type="EMBL" id="JABWDY010034971">
    <property type="protein sequence ID" value="KAF5182276.1"/>
    <property type="molecule type" value="Genomic_DNA"/>
</dbReference>
<dbReference type="AlphaFoldDB" id="A0A7J6VB14"/>
<dbReference type="Proteomes" id="UP000554482">
    <property type="component" value="Unassembled WGS sequence"/>
</dbReference>
<dbReference type="GO" id="GO:0008970">
    <property type="term" value="F:phospholipase A1 activity"/>
    <property type="evidence" value="ECO:0007669"/>
    <property type="project" value="UniProtKB-UniRule"/>
</dbReference>
<evidence type="ECO:0000313" key="4">
    <source>
        <dbReference type="Proteomes" id="UP000554482"/>
    </source>
</evidence>
<protein>
    <recommendedName>
        <fullName evidence="2">Phospholipase A1</fullName>
        <ecNumber evidence="2">3.1.1.-</ecNumber>
    </recommendedName>
</protein>
<keyword evidence="4" id="KW-1185">Reference proteome</keyword>